<evidence type="ECO:0000313" key="5">
    <source>
        <dbReference type="EMBL" id="ELT88035.1"/>
    </source>
</evidence>
<evidence type="ECO:0000256" key="1">
    <source>
        <dbReference type="ARBA" id="ARBA00022737"/>
    </source>
</evidence>
<feature type="region of interest" description="Disordered" evidence="4">
    <location>
        <begin position="391"/>
        <end position="410"/>
    </location>
</feature>
<dbReference type="PANTHER" id="PTHR24198:SF165">
    <property type="entry name" value="ANKYRIN REPEAT-CONTAINING PROTEIN-RELATED"/>
    <property type="match status" value="1"/>
</dbReference>
<reference evidence="7" key="1">
    <citation type="submission" date="2012-12" db="EMBL/GenBank/DDBJ databases">
        <authorList>
            <person name="Hellsten U."/>
            <person name="Grimwood J."/>
            <person name="Chapman J.A."/>
            <person name="Shapiro H."/>
            <person name="Aerts A."/>
            <person name="Otillar R.P."/>
            <person name="Terry A.Y."/>
            <person name="Boore J.L."/>
            <person name="Simakov O."/>
            <person name="Marletaz F."/>
            <person name="Cho S.-J."/>
            <person name="Edsinger-Gonzales E."/>
            <person name="Havlak P."/>
            <person name="Kuo D.-H."/>
            <person name="Larsson T."/>
            <person name="Lv J."/>
            <person name="Arendt D."/>
            <person name="Savage R."/>
            <person name="Osoegawa K."/>
            <person name="de Jong P."/>
            <person name="Lindberg D.R."/>
            <person name="Seaver E.C."/>
            <person name="Weisblat D.A."/>
            <person name="Putnam N.H."/>
            <person name="Grigoriev I.V."/>
            <person name="Rokhsar D.S."/>
        </authorList>
    </citation>
    <scope>NUCLEOTIDE SEQUENCE</scope>
    <source>
        <strain evidence="7">I ESC-2004</strain>
    </source>
</reference>
<evidence type="ECO:0000256" key="3">
    <source>
        <dbReference type="PROSITE-ProRule" id="PRU00023"/>
    </source>
</evidence>
<sequence>MACSPGTARNVSGRRPVKTALHQAVIDGRLHQVRLLVDKHGGDVDSKDVHGRTPLMLACLLPQEKHGYKMAKIFMRAGADSTARDDAQRSALHYSCLRGRERLVHLLLNEDGADVGAPDTDGNTPLMLAALGAQPSIVRLLVGLYVKFGLPVDERNGMGYTPLLLASRYGNFVSVHVLLTEGKAQPALRDSEFHLTAREWVVKYRGNRQVSSSTPNPLNRQRPNEHAQQFARERTVYGIGSPSAECRHRGSATTTQCLDLSAALRLPAIFSLTPVEKPQERVIHGEDAQLAVIRLMDDIITARRFAEEGSTTVLHVRLPVKPSTAKLLQHIGMQTGGRWPWVQRMTPSLAAIFRMYAEQRGCRPKDPNHARHFLRFGADFVPRITGLQGSMSLRPEAPSSGMMMQKSIEA</sequence>
<accession>R7T9E9</accession>
<dbReference type="PANTHER" id="PTHR24198">
    <property type="entry name" value="ANKYRIN REPEAT AND PROTEIN KINASE DOMAIN-CONTAINING PROTEIN"/>
    <property type="match status" value="1"/>
</dbReference>
<evidence type="ECO:0000313" key="7">
    <source>
        <dbReference type="Proteomes" id="UP000014760"/>
    </source>
</evidence>
<dbReference type="Gene3D" id="1.25.40.20">
    <property type="entry name" value="Ankyrin repeat-containing domain"/>
    <property type="match status" value="1"/>
</dbReference>
<proteinExistence type="predicted"/>
<feature type="compositionally biased region" description="Polar residues" evidence="4">
    <location>
        <begin position="208"/>
        <end position="221"/>
    </location>
</feature>
<keyword evidence="1" id="KW-0677">Repeat</keyword>
<protein>
    <submittedName>
        <fullName evidence="5 6">Uncharacterized protein</fullName>
    </submittedName>
</protein>
<keyword evidence="2 3" id="KW-0040">ANK repeat</keyword>
<reference evidence="5 7" key="2">
    <citation type="journal article" date="2013" name="Nature">
        <title>Insights into bilaterian evolution from three spiralian genomes.</title>
        <authorList>
            <person name="Simakov O."/>
            <person name="Marletaz F."/>
            <person name="Cho S.J."/>
            <person name="Edsinger-Gonzales E."/>
            <person name="Havlak P."/>
            <person name="Hellsten U."/>
            <person name="Kuo D.H."/>
            <person name="Larsson T."/>
            <person name="Lv J."/>
            <person name="Arendt D."/>
            <person name="Savage R."/>
            <person name="Osoegawa K."/>
            <person name="de Jong P."/>
            <person name="Grimwood J."/>
            <person name="Chapman J.A."/>
            <person name="Shapiro H."/>
            <person name="Aerts A."/>
            <person name="Otillar R.P."/>
            <person name="Terry A.Y."/>
            <person name="Boore J.L."/>
            <person name="Grigoriev I.V."/>
            <person name="Lindberg D.R."/>
            <person name="Seaver E.C."/>
            <person name="Weisblat D.A."/>
            <person name="Putnam N.H."/>
            <person name="Rokhsar D.S."/>
        </authorList>
    </citation>
    <scope>NUCLEOTIDE SEQUENCE</scope>
    <source>
        <strain evidence="5 7">I ESC-2004</strain>
    </source>
</reference>
<dbReference type="InterPro" id="IPR036770">
    <property type="entry name" value="Ankyrin_rpt-contain_sf"/>
</dbReference>
<dbReference type="AlphaFoldDB" id="R7T9E9"/>
<feature type="repeat" description="ANK" evidence="3">
    <location>
        <begin position="50"/>
        <end position="86"/>
    </location>
</feature>
<dbReference type="Pfam" id="PF12796">
    <property type="entry name" value="Ank_2"/>
    <property type="match status" value="2"/>
</dbReference>
<dbReference type="EMBL" id="KB312025">
    <property type="protein sequence ID" value="ELT88035.1"/>
    <property type="molecule type" value="Genomic_DNA"/>
</dbReference>
<reference evidence="6" key="3">
    <citation type="submission" date="2015-06" db="UniProtKB">
        <authorList>
            <consortium name="EnsemblMetazoa"/>
        </authorList>
    </citation>
    <scope>IDENTIFICATION</scope>
</reference>
<dbReference type="STRING" id="283909.R7T9E9"/>
<feature type="region of interest" description="Disordered" evidence="4">
    <location>
        <begin position="208"/>
        <end position="229"/>
    </location>
</feature>
<dbReference type="SUPFAM" id="SSF48403">
    <property type="entry name" value="Ankyrin repeat"/>
    <property type="match status" value="1"/>
</dbReference>
<dbReference type="EMBL" id="AMQN01003528">
    <property type="status" value="NOT_ANNOTATED_CDS"/>
    <property type="molecule type" value="Genomic_DNA"/>
</dbReference>
<keyword evidence="7" id="KW-1185">Reference proteome</keyword>
<dbReference type="EnsemblMetazoa" id="CapteT206498">
    <property type="protein sequence ID" value="CapteP206498"/>
    <property type="gene ID" value="CapteG206498"/>
</dbReference>
<gene>
    <name evidence="5" type="ORF">CAPTEDRAFT_206498</name>
</gene>
<evidence type="ECO:0000256" key="2">
    <source>
        <dbReference type="ARBA" id="ARBA00023043"/>
    </source>
</evidence>
<dbReference type="OMA" id="CMNGRES"/>
<dbReference type="PROSITE" id="PS50088">
    <property type="entry name" value="ANK_REPEAT"/>
    <property type="match status" value="1"/>
</dbReference>
<evidence type="ECO:0000256" key="4">
    <source>
        <dbReference type="SAM" id="MobiDB-lite"/>
    </source>
</evidence>
<dbReference type="InterPro" id="IPR002110">
    <property type="entry name" value="Ankyrin_rpt"/>
</dbReference>
<dbReference type="SMART" id="SM00248">
    <property type="entry name" value="ANK"/>
    <property type="match status" value="5"/>
</dbReference>
<dbReference type="Proteomes" id="UP000014760">
    <property type="component" value="Unassembled WGS sequence"/>
</dbReference>
<evidence type="ECO:0000313" key="6">
    <source>
        <dbReference type="EnsemblMetazoa" id="CapteP206498"/>
    </source>
</evidence>
<dbReference type="HOGENOM" id="CLU_049239_0_0_1"/>
<name>R7T9E9_CAPTE</name>
<organism evidence="5">
    <name type="scientific">Capitella teleta</name>
    <name type="common">Polychaete worm</name>
    <dbReference type="NCBI Taxonomy" id="283909"/>
    <lineage>
        <taxon>Eukaryota</taxon>
        <taxon>Metazoa</taxon>
        <taxon>Spiralia</taxon>
        <taxon>Lophotrochozoa</taxon>
        <taxon>Annelida</taxon>
        <taxon>Polychaeta</taxon>
        <taxon>Sedentaria</taxon>
        <taxon>Scolecida</taxon>
        <taxon>Capitellidae</taxon>
        <taxon>Capitella</taxon>
    </lineage>
</organism>
<dbReference type="OrthoDB" id="5406014at2759"/>